<evidence type="ECO:0000256" key="1">
    <source>
        <dbReference type="SAM" id="MobiDB-lite"/>
    </source>
</evidence>
<protein>
    <submittedName>
        <fullName evidence="2">Tubulin epsilon and delta complex protein 2</fullName>
    </submittedName>
</protein>
<dbReference type="OrthoDB" id="9939072at2759"/>
<proteinExistence type="predicted"/>
<dbReference type="AlphaFoldDB" id="A0A9Q1C1Z1"/>
<dbReference type="Pfam" id="PF15764">
    <property type="entry name" value="DUF4693"/>
    <property type="match status" value="1"/>
</dbReference>
<dbReference type="EMBL" id="JAIZAY010000008">
    <property type="protein sequence ID" value="KAJ8037668.1"/>
    <property type="molecule type" value="Genomic_DNA"/>
</dbReference>
<evidence type="ECO:0000313" key="2">
    <source>
        <dbReference type="EMBL" id="KAJ8037668.1"/>
    </source>
</evidence>
<keyword evidence="3" id="KW-1185">Reference proteome</keyword>
<feature type="compositionally biased region" description="Low complexity" evidence="1">
    <location>
        <begin position="210"/>
        <end position="221"/>
    </location>
</feature>
<feature type="compositionally biased region" description="Basic and acidic residues" evidence="1">
    <location>
        <begin position="322"/>
        <end position="335"/>
    </location>
</feature>
<feature type="compositionally biased region" description="Polar residues" evidence="1">
    <location>
        <begin position="175"/>
        <end position="184"/>
    </location>
</feature>
<gene>
    <name evidence="2" type="ORF">HOLleu_18551</name>
</gene>
<organism evidence="2 3">
    <name type="scientific">Holothuria leucospilota</name>
    <name type="common">Black long sea cucumber</name>
    <name type="synonym">Mertensiothuria leucospilota</name>
    <dbReference type="NCBI Taxonomy" id="206669"/>
    <lineage>
        <taxon>Eukaryota</taxon>
        <taxon>Metazoa</taxon>
        <taxon>Echinodermata</taxon>
        <taxon>Eleutherozoa</taxon>
        <taxon>Echinozoa</taxon>
        <taxon>Holothuroidea</taxon>
        <taxon>Aspidochirotacea</taxon>
        <taxon>Aspidochirotida</taxon>
        <taxon>Holothuriidae</taxon>
        <taxon>Holothuria</taxon>
    </lineage>
</organism>
<reference evidence="2" key="1">
    <citation type="submission" date="2021-10" db="EMBL/GenBank/DDBJ databases">
        <title>Tropical sea cucumber genome reveals ecological adaptation and Cuvierian tubules defense mechanism.</title>
        <authorList>
            <person name="Chen T."/>
        </authorList>
    </citation>
    <scope>NUCLEOTIDE SEQUENCE</scope>
    <source>
        <strain evidence="2">Nanhai2018</strain>
        <tissue evidence="2">Muscle</tissue>
    </source>
</reference>
<feature type="region of interest" description="Disordered" evidence="1">
    <location>
        <begin position="148"/>
        <end position="224"/>
    </location>
</feature>
<accession>A0A9Q1C1Z1</accession>
<dbReference type="InterPro" id="IPR031518">
    <property type="entry name" value="DUF4693"/>
</dbReference>
<feature type="compositionally biased region" description="Acidic residues" evidence="1">
    <location>
        <begin position="559"/>
        <end position="591"/>
    </location>
</feature>
<comment type="caution">
    <text evidence="2">The sequence shown here is derived from an EMBL/GenBank/DDBJ whole genome shotgun (WGS) entry which is preliminary data.</text>
</comment>
<dbReference type="Proteomes" id="UP001152320">
    <property type="component" value="Chromosome 8"/>
</dbReference>
<feature type="region of interest" description="Disordered" evidence="1">
    <location>
        <begin position="555"/>
        <end position="605"/>
    </location>
</feature>
<name>A0A9Q1C1Z1_HOLLE</name>
<sequence length="605" mass="67186">MTGNLSVILSEWQVYLQRANAVSAALSEELNNLFEPWPVKELLPQQRPTLQNNQETALPVSAEEEIVLNQVNRGLKKASRAREKAVQNLLPEIGAVREDGVNVQVEEQKTSDFQCSIVQGGETTDEVAVVTESALRDLVQKHLNPPIREGVEKSNVQKKKAKMPSDNSDLIKGRASSSTKSVSNKKPVPKAALKIPKPMSQHRSNMYTTSSSVIGKGVSSSHKTKEHRIKVTSAPKHSHHKPGMAVYFEGSTRSLSAPKMAGKSDSSRMNVEAKIISEAGHNLKGSAILDPLEARTCDALKGVSQCETGHAGPGETSSADRNSVRPRSDKLRPDLVNDGPSSEICGDASPQAFNLLCDGKNINIPASLKKHLASNGKWRHKIAQHSKFKSSKATGFLENLASSSNKHQDLIYSKILKEYEHLLEVAACTYQELEEETMLTTEKYEKYCKLYQEVSKKWTDVGERRQCLESDDLTPPRQTPTDIINYESLKQLEKYTQLKLQIQYLEFQLDLQRALSDELIPYLKTLDPGDEQFSSIFRKVKGLLCFGGETFPSLVKYDDSDEEDNTDDENELDDDEDEQDGDFGDNYDDSGNDAFHIDTSSSAIT</sequence>
<feature type="region of interest" description="Disordered" evidence="1">
    <location>
        <begin position="305"/>
        <end position="343"/>
    </location>
</feature>
<evidence type="ECO:0000313" key="3">
    <source>
        <dbReference type="Proteomes" id="UP001152320"/>
    </source>
</evidence>